<comment type="similarity">
    <text evidence="1">Belongs to the glycosyltransferase group 1 family. Glycosyltransferase 4 subfamily.</text>
</comment>
<evidence type="ECO:0000256" key="3">
    <source>
        <dbReference type="ARBA" id="ARBA00022679"/>
    </source>
</evidence>
<dbReference type="Proteomes" id="UP000016505">
    <property type="component" value="Chromosome I"/>
</dbReference>
<reference evidence="5 6" key="1">
    <citation type="journal article" date="2012" name="J. Bacteriol.">
        <title>Genome sequences of type strains of seven species of the marine bacterium Pseudoalteromonas.</title>
        <authorList>
            <person name="Xie B.B."/>
            <person name="Shu Y.L."/>
            <person name="Qin Q.L."/>
            <person name="Rong J.C."/>
            <person name="Zhang X.Y."/>
            <person name="Chen X.L."/>
            <person name="Shi M."/>
            <person name="He H.L."/>
            <person name="Zhou B.C."/>
            <person name="Zhang Y.Z."/>
        </authorList>
    </citation>
    <scope>NUCLEOTIDE SEQUENCE [LARGE SCALE GENOMIC DNA]</scope>
    <source>
        <strain evidence="5 6">A 37-1-2</strain>
    </source>
</reference>
<keyword evidence="2" id="KW-0328">Glycosyltransferase</keyword>
<dbReference type="GO" id="GO:0016757">
    <property type="term" value="F:glycosyltransferase activity"/>
    <property type="evidence" value="ECO:0007669"/>
    <property type="project" value="UniProtKB-KW"/>
</dbReference>
<sequence length="353" mass="40002">MKSKILVISVSNKAKGGVASVVTTFMNNDFLNKEHDIEYFHSHNPSGWGNKYFSLLISAIYFPFLLLFKRFNVAHIHGSLKGSFQRKSYFLFWLRLFSIPTIYQCHAAQVDKFFDNLNSKQKSRVINTFKKYELCLCLGSSWVKEFERLTDRNWNVLFNPVPEIKLNKVQHDTCNFTFMGELSQRKGIKDLLNAFALSPCDNARLLIAGNGNIQEIHDLCSTLKIADKVEVLGWIDKEQKLELLSRTDVVVLPSYAEGLPMSILEAMSVGLPVITTPVGAVEDAITHNVHGLLVQPGNIEQISDALNELTHNIDKRIQFGKAAKGKLLECFKDDVVAKSLSNYYQKLIIRAEK</sequence>
<accession>A0A290S4A6</accession>
<evidence type="ECO:0000313" key="5">
    <source>
        <dbReference type="EMBL" id="ATC86893.1"/>
    </source>
</evidence>
<dbReference type="RefSeq" id="WP_010554196.1">
    <property type="nucleotide sequence ID" value="NZ_CP011025.1"/>
</dbReference>
<gene>
    <name evidence="5" type="ORF">PARC_a2398</name>
</gene>
<dbReference type="Gene3D" id="3.40.50.2000">
    <property type="entry name" value="Glycogen Phosphorylase B"/>
    <property type="match status" value="2"/>
</dbReference>
<dbReference type="Pfam" id="PF00534">
    <property type="entry name" value="Glycos_transf_1"/>
    <property type="match status" value="1"/>
</dbReference>
<name>A0A290S4A6_9GAMM</name>
<dbReference type="AlphaFoldDB" id="A0A290S4A6"/>
<evidence type="ECO:0000256" key="2">
    <source>
        <dbReference type="ARBA" id="ARBA00022676"/>
    </source>
</evidence>
<protein>
    <recommendedName>
        <fullName evidence="4">Glycosyl transferase family 1 domain-containing protein</fullName>
    </recommendedName>
</protein>
<dbReference type="OrthoDB" id="9768937at2"/>
<dbReference type="PANTHER" id="PTHR12526">
    <property type="entry name" value="GLYCOSYLTRANSFERASE"/>
    <property type="match status" value="1"/>
</dbReference>
<evidence type="ECO:0000313" key="6">
    <source>
        <dbReference type="Proteomes" id="UP000016505"/>
    </source>
</evidence>
<dbReference type="EMBL" id="CP011025">
    <property type="protein sequence ID" value="ATC86893.1"/>
    <property type="molecule type" value="Genomic_DNA"/>
</dbReference>
<dbReference type="PANTHER" id="PTHR12526:SF640">
    <property type="entry name" value="COLANIC ACID BIOSYNTHESIS GLYCOSYLTRANSFERASE WCAL-RELATED"/>
    <property type="match status" value="1"/>
</dbReference>
<organism evidence="5 6">
    <name type="scientific">Pseudoalteromonas arctica A 37-1-2</name>
    <dbReference type="NCBI Taxonomy" id="1117313"/>
    <lineage>
        <taxon>Bacteria</taxon>
        <taxon>Pseudomonadati</taxon>
        <taxon>Pseudomonadota</taxon>
        <taxon>Gammaproteobacteria</taxon>
        <taxon>Alteromonadales</taxon>
        <taxon>Pseudoalteromonadaceae</taxon>
        <taxon>Pseudoalteromonas</taxon>
    </lineage>
</organism>
<feature type="domain" description="Glycosyl transferase family 1" evidence="4">
    <location>
        <begin position="176"/>
        <end position="324"/>
    </location>
</feature>
<dbReference type="SUPFAM" id="SSF53756">
    <property type="entry name" value="UDP-Glycosyltransferase/glycogen phosphorylase"/>
    <property type="match status" value="1"/>
</dbReference>
<dbReference type="CDD" id="cd03801">
    <property type="entry name" value="GT4_PimA-like"/>
    <property type="match status" value="1"/>
</dbReference>
<keyword evidence="3" id="KW-0808">Transferase</keyword>
<dbReference type="InterPro" id="IPR001296">
    <property type="entry name" value="Glyco_trans_1"/>
</dbReference>
<evidence type="ECO:0000256" key="1">
    <source>
        <dbReference type="ARBA" id="ARBA00009481"/>
    </source>
</evidence>
<dbReference type="GO" id="GO:1901135">
    <property type="term" value="P:carbohydrate derivative metabolic process"/>
    <property type="evidence" value="ECO:0007669"/>
    <property type="project" value="UniProtKB-ARBA"/>
</dbReference>
<dbReference type="KEGG" id="part:PARC_a2398"/>
<proteinExistence type="inferred from homology"/>
<evidence type="ECO:0000259" key="4">
    <source>
        <dbReference type="Pfam" id="PF00534"/>
    </source>
</evidence>